<dbReference type="Gene3D" id="3.40.50.1820">
    <property type="entry name" value="alpha/beta hydrolase"/>
    <property type="match status" value="1"/>
</dbReference>
<dbReference type="Proteomes" id="UP001156660">
    <property type="component" value="Unassembled WGS sequence"/>
</dbReference>
<dbReference type="AlphaFoldDB" id="A0A2S7X6E2"/>
<dbReference type="Pfam" id="PF05990">
    <property type="entry name" value="DUF900"/>
    <property type="match status" value="1"/>
</dbReference>
<reference evidence="1" key="4">
    <citation type="submission" date="2023-01" db="EMBL/GenBank/DDBJ databases">
        <title>Draft genome sequence of Aliivibrio sifiae strain NBRC 105001.</title>
        <authorList>
            <person name="Sun Q."/>
            <person name="Mori K."/>
        </authorList>
    </citation>
    <scope>NUCLEOTIDE SEQUENCE</scope>
    <source>
        <strain evidence="1">NBRC 105001</strain>
    </source>
</reference>
<dbReference type="Proteomes" id="UP000239273">
    <property type="component" value="Unassembled WGS sequence"/>
</dbReference>
<sequence length="351" mass="39708">MIFILSTRHPKKGSINAQCINEAACAHYLILPDDAISSDHNIHHTNQERWITELTKAATSGHHPDHHPLAQFKTGNILFFVHGYNNNQEEVIQRHKLLNKNLKEQGFIGTIVSFDWPCTPYTLNNLEDRMDAYQSALQLVISGITPLAINQLNERKNQCDIDVHLLGHSTGAYVIREAFYQASKNRTLQRIHWNVNQICFIGGDIAQKSLQKDDSKSQPLFEQSTRITNYQSPYDTALKISGINRSGLSPRCGRVGIPNNAPDHVVNVHCGAHWLSLTSPFSQDTNDNWTHSWHFYCKHFAEDLAQTLLGDIDRLAIPTRERTNGELSLKVKKPVTIGIVKNRGKLSGRLR</sequence>
<reference evidence="4" key="3">
    <citation type="journal article" date="2019" name="Int. J. Syst. Evol. Microbiol.">
        <title>The Global Catalogue of Microorganisms (GCM) 10K type strain sequencing project: providing services to taxonomists for standard genome sequencing and annotation.</title>
        <authorList>
            <consortium name="The Broad Institute Genomics Platform"/>
            <consortium name="The Broad Institute Genome Sequencing Center for Infectious Disease"/>
            <person name="Wu L."/>
            <person name="Ma J."/>
        </authorList>
    </citation>
    <scope>NUCLEOTIDE SEQUENCE [LARGE SCALE GENOMIC DNA]</scope>
    <source>
        <strain evidence="4">NBRC 105001</strain>
    </source>
</reference>
<dbReference type="EMBL" id="BSOU01000002">
    <property type="protein sequence ID" value="GLR73990.1"/>
    <property type="molecule type" value="Genomic_DNA"/>
</dbReference>
<dbReference type="InterPro" id="IPR029058">
    <property type="entry name" value="AB_hydrolase_fold"/>
</dbReference>
<reference evidence="2 3" key="2">
    <citation type="submission" date="2016-12" db="EMBL/GenBank/DDBJ databases">
        <title>Diversity of luminous bacteria.</title>
        <authorList>
            <person name="Yoshizawa S."/>
            <person name="Kogure K."/>
        </authorList>
    </citation>
    <scope>NUCLEOTIDE SEQUENCE [LARGE SCALE GENOMIC DNA]</scope>
    <source>
        <strain evidence="2 3">NBRC 105001</strain>
    </source>
</reference>
<keyword evidence="4" id="KW-1185">Reference proteome</keyword>
<reference evidence="1" key="1">
    <citation type="journal article" date="2014" name="Int. J. Syst. Evol. Microbiol.">
        <title>Complete genome of a new Firmicutes species belonging to the dominant human colonic microbiota ('Ruminococcus bicirculans') reveals two chromosomes and a selective capacity to utilize plant glucans.</title>
        <authorList>
            <consortium name="NISC Comparative Sequencing Program"/>
            <person name="Wegmann U."/>
            <person name="Louis P."/>
            <person name="Goesmann A."/>
            <person name="Henrissat B."/>
            <person name="Duncan S.H."/>
            <person name="Flint H.J."/>
        </authorList>
    </citation>
    <scope>NUCLEOTIDE SEQUENCE</scope>
    <source>
        <strain evidence="1">NBRC 105001</strain>
    </source>
</reference>
<gene>
    <name evidence="2" type="ORF">BTO23_12195</name>
    <name evidence="1" type="ORF">GCM10007855_08640</name>
</gene>
<protein>
    <recommendedName>
        <fullName evidence="5">Alpha/beta hydrolase</fullName>
    </recommendedName>
</protein>
<dbReference type="SUPFAM" id="SSF53474">
    <property type="entry name" value="alpha/beta-Hydrolases"/>
    <property type="match status" value="1"/>
</dbReference>
<organism evidence="2 3">
    <name type="scientific">Aliivibrio sifiae</name>
    <dbReference type="NCBI Taxonomy" id="566293"/>
    <lineage>
        <taxon>Bacteria</taxon>
        <taxon>Pseudomonadati</taxon>
        <taxon>Pseudomonadota</taxon>
        <taxon>Gammaproteobacteria</taxon>
        <taxon>Vibrionales</taxon>
        <taxon>Vibrionaceae</taxon>
        <taxon>Aliivibrio</taxon>
    </lineage>
</organism>
<dbReference type="RefSeq" id="WP_105063658.1">
    <property type="nucleotide sequence ID" value="NZ_BSOU01000002.1"/>
</dbReference>
<name>A0A2S7X6E2_9GAMM</name>
<evidence type="ECO:0000313" key="2">
    <source>
        <dbReference type="EMBL" id="PQJ86889.1"/>
    </source>
</evidence>
<evidence type="ECO:0000313" key="1">
    <source>
        <dbReference type="EMBL" id="GLR73990.1"/>
    </source>
</evidence>
<evidence type="ECO:0008006" key="5">
    <source>
        <dbReference type="Google" id="ProtNLM"/>
    </source>
</evidence>
<dbReference type="EMBL" id="MSCP01000002">
    <property type="protein sequence ID" value="PQJ86889.1"/>
    <property type="molecule type" value="Genomic_DNA"/>
</dbReference>
<evidence type="ECO:0000313" key="4">
    <source>
        <dbReference type="Proteomes" id="UP001156660"/>
    </source>
</evidence>
<evidence type="ECO:0000313" key="3">
    <source>
        <dbReference type="Proteomes" id="UP000239273"/>
    </source>
</evidence>
<proteinExistence type="predicted"/>
<comment type="caution">
    <text evidence="2">The sequence shown here is derived from an EMBL/GenBank/DDBJ whole genome shotgun (WGS) entry which is preliminary data.</text>
</comment>
<accession>A0A2S7X6E2</accession>
<dbReference type="OrthoDB" id="9797755at2"/>
<dbReference type="InterPro" id="IPR010297">
    <property type="entry name" value="DUF900_hydrolase"/>
</dbReference>